<sequence>MIAQASSALVQVPLVKARNVNVARPARQQVLVSANAESTSRREAMAVAAGAILLGLTGKANAKVEVPFHASIGRGGSSTEASQSGYGMEGTKKRGINPAQRKKLLAAIREKLPGAS</sequence>
<name>A0ABR2YNY0_9CHLO</name>
<protein>
    <submittedName>
        <fullName evidence="2">Uncharacterized protein</fullName>
    </submittedName>
</protein>
<organism evidence="2 3">
    <name type="scientific">Coccomyxa subellipsoidea</name>
    <dbReference type="NCBI Taxonomy" id="248742"/>
    <lineage>
        <taxon>Eukaryota</taxon>
        <taxon>Viridiplantae</taxon>
        <taxon>Chlorophyta</taxon>
        <taxon>core chlorophytes</taxon>
        <taxon>Trebouxiophyceae</taxon>
        <taxon>Trebouxiophyceae incertae sedis</taxon>
        <taxon>Coccomyxaceae</taxon>
        <taxon>Coccomyxa</taxon>
    </lineage>
</organism>
<keyword evidence="3" id="KW-1185">Reference proteome</keyword>
<accession>A0ABR2YNY0</accession>
<gene>
    <name evidence="2" type="ORF">WJX75_008993</name>
</gene>
<dbReference type="EMBL" id="JALJOT010000008">
    <property type="protein sequence ID" value="KAK9908512.1"/>
    <property type="molecule type" value="Genomic_DNA"/>
</dbReference>
<evidence type="ECO:0000313" key="3">
    <source>
        <dbReference type="Proteomes" id="UP001491310"/>
    </source>
</evidence>
<evidence type="ECO:0000256" key="1">
    <source>
        <dbReference type="SAM" id="MobiDB-lite"/>
    </source>
</evidence>
<reference evidence="2 3" key="1">
    <citation type="journal article" date="2024" name="Nat. Commun.">
        <title>Phylogenomics reveals the evolutionary origins of lichenization in chlorophyte algae.</title>
        <authorList>
            <person name="Puginier C."/>
            <person name="Libourel C."/>
            <person name="Otte J."/>
            <person name="Skaloud P."/>
            <person name="Haon M."/>
            <person name="Grisel S."/>
            <person name="Petersen M."/>
            <person name="Berrin J.G."/>
            <person name="Delaux P.M."/>
            <person name="Dal Grande F."/>
            <person name="Keller J."/>
        </authorList>
    </citation>
    <scope>NUCLEOTIDE SEQUENCE [LARGE SCALE GENOMIC DNA]</scope>
    <source>
        <strain evidence="2 3">SAG 216-7</strain>
    </source>
</reference>
<proteinExistence type="predicted"/>
<evidence type="ECO:0000313" key="2">
    <source>
        <dbReference type="EMBL" id="KAK9908512.1"/>
    </source>
</evidence>
<feature type="region of interest" description="Disordered" evidence="1">
    <location>
        <begin position="71"/>
        <end position="100"/>
    </location>
</feature>
<dbReference type="Proteomes" id="UP001491310">
    <property type="component" value="Unassembled WGS sequence"/>
</dbReference>
<comment type="caution">
    <text evidence="2">The sequence shown here is derived from an EMBL/GenBank/DDBJ whole genome shotgun (WGS) entry which is preliminary data.</text>
</comment>